<dbReference type="InterPro" id="IPR003000">
    <property type="entry name" value="Sirtuin"/>
</dbReference>
<dbReference type="PANTHER" id="PTHR11085:SF4">
    <property type="entry name" value="NAD-DEPENDENT PROTEIN DEACYLASE"/>
    <property type="match status" value="1"/>
</dbReference>
<dbReference type="PROSITE" id="PS50305">
    <property type="entry name" value="SIRTUIN"/>
    <property type="match status" value="1"/>
</dbReference>
<organism evidence="6 7">
    <name type="scientific">Candidatus Paenalcaligenes intestinipullorum</name>
    <dbReference type="NCBI Taxonomy" id="2838718"/>
    <lineage>
        <taxon>Bacteria</taxon>
        <taxon>Pseudomonadati</taxon>
        <taxon>Pseudomonadota</taxon>
        <taxon>Betaproteobacteria</taxon>
        <taxon>Burkholderiales</taxon>
        <taxon>Alcaligenaceae</taxon>
        <taxon>Paenalcaligenes</taxon>
    </lineage>
</organism>
<dbReference type="Pfam" id="PF02146">
    <property type="entry name" value="SIR2"/>
    <property type="match status" value="1"/>
</dbReference>
<dbReference type="GO" id="GO:0070403">
    <property type="term" value="F:NAD+ binding"/>
    <property type="evidence" value="ECO:0007669"/>
    <property type="project" value="InterPro"/>
</dbReference>
<evidence type="ECO:0000313" key="7">
    <source>
        <dbReference type="Proteomes" id="UP000823889"/>
    </source>
</evidence>
<name>A0A9D2RG93_9BURK</name>
<dbReference type="Gene3D" id="3.40.50.1220">
    <property type="entry name" value="TPP-binding domain"/>
    <property type="match status" value="1"/>
</dbReference>
<dbReference type="EMBL" id="DWUQ01000001">
    <property type="protein sequence ID" value="HJD43409.1"/>
    <property type="molecule type" value="Genomic_DNA"/>
</dbReference>
<accession>A0A9D2RG93</accession>
<evidence type="ECO:0000313" key="6">
    <source>
        <dbReference type="EMBL" id="HJD43409.1"/>
    </source>
</evidence>
<dbReference type="AlphaFoldDB" id="A0A9D2RG93"/>
<comment type="caution">
    <text evidence="4">Lacks conserved residue(s) required for the propagation of feature annotation.</text>
</comment>
<keyword evidence="3" id="KW-0520">NAD</keyword>
<reference evidence="6" key="1">
    <citation type="journal article" date="2021" name="PeerJ">
        <title>Extensive microbial diversity within the chicken gut microbiome revealed by metagenomics and culture.</title>
        <authorList>
            <person name="Gilroy R."/>
            <person name="Ravi A."/>
            <person name="Getino M."/>
            <person name="Pursley I."/>
            <person name="Horton D.L."/>
            <person name="Alikhan N.F."/>
            <person name="Baker D."/>
            <person name="Gharbi K."/>
            <person name="Hall N."/>
            <person name="Watson M."/>
            <person name="Adriaenssens E.M."/>
            <person name="Foster-Nyarko E."/>
            <person name="Jarju S."/>
            <person name="Secka A."/>
            <person name="Antonio M."/>
            <person name="Oren A."/>
            <person name="Chaudhuri R.R."/>
            <person name="La Ragione R."/>
            <person name="Hildebrand F."/>
            <person name="Pallen M.J."/>
        </authorList>
    </citation>
    <scope>NUCLEOTIDE SEQUENCE</scope>
    <source>
        <strain evidence="6">9264</strain>
    </source>
</reference>
<evidence type="ECO:0000256" key="2">
    <source>
        <dbReference type="ARBA" id="ARBA00022679"/>
    </source>
</evidence>
<dbReference type="Proteomes" id="UP000823889">
    <property type="component" value="Unassembled WGS sequence"/>
</dbReference>
<dbReference type="InterPro" id="IPR050134">
    <property type="entry name" value="NAD-dep_sirtuin_deacylases"/>
</dbReference>
<comment type="caution">
    <text evidence="6">The sequence shown here is derived from an EMBL/GenBank/DDBJ whole genome shotgun (WGS) entry which is preliminary data.</text>
</comment>
<dbReference type="GO" id="GO:0017136">
    <property type="term" value="F:histone deacetylase activity, NAD-dependent"/>
    <property type="evidence" value="ECO:0007669"/>
    <property type="project" value="TreeGrafter"/>
</dbReference>
<evidence type="ECO:0000256" key="3">
    <source>
        <dbReference type="ARBA" id="ARBA00023027"/>
    </source>
</evidence>
<dbReference type="SUPFAM" id="SSF52467">
    <property type="entry name" value="DHS-like NAD/FAD-binding domain"/>
    <property type="match status" value="1"/>
</dbReference>
<gene>
    <name evidence="6" type="ORF">H9906_00060</name>
</gene>
<proteinExistence type="predicted"/>
<sequence>MSTTALLDQAAQRLRAADQLIIVAGCGLSVESGLPDFNDEAGLRGHYPILGQGRFTFQQLSSADFFIQHPRLAWELYGYRLHQQVLASPHAGHQILNEWVLGRRFDSMIFSSAVDDLLPKALTLPNYLCQHQGSMLHLQCSRRCSDDIWPIPHALLDVFTHLPYTPLDTLPCCPICQGVARPNILLFHDPYWVPNRAQRQYQQLSQRMQRFNRATVILEIGAGLSYPVSRRLSEYLKKRLNCSVVRINPEPTQLRNESEDVHICLPAVHALQHLQAQL</sequence>
<dbReference type="InterPro" id="IPR029035">
    <property type="entry name" value="DHS-like_NAD/FAD-binding_dom"/>
</dbReference>
<dbReference type="CDD" id="cd00296">
    <property type="entry name" value="SIR2"/>
    <property type="match status" value="1"/>
</dbReference>
<protein>
    <recommendedName>
        <fullName evidence="1">protein acetyllysine N-acetyltransferase</fullName>
        <ecNumber evidence="1">2.3.1.286</ecNumber>
    </recommendedName>
</protein>
<reference evidence="6" key="2">
    <citation type="submission" date="2021-04" db="EMBL/GenBank/DDBJ databases">
        <authorList>
            <person name="Gilroy R."/>
        </authorList>
    </citation>
    <scope>NUCLEOTIDE SEQUENCE</scope>
    <source>
        <strain evidence="6">9264</strain>
    </source>
</reference>
<feature type="domain" description="Deacetylase sirtuin-type" evidence="5">
    <location>
        <begin position="1"/>
        <end position="278"/>
    </location>
</feature>
<keyword evidence="2" id="KW-0808">Transferase</keyword>
<evidence type="ECO:0000259" key="5">
    <source>
        <dbReference type="PROSITE" id="PS50305"/>
    </source>
</evidence>
<evidence type="ECO:0000256" key="1">
    <source>
        <dbReference type="ARBA" id="ARBA00012928"/>
    </source>
</evidence>
<dbReference type="InterPro" id="IPR026590">
    <property type="entry name" value="Ssirtuin_cat_dom"/>
</dbReference>
<dbReference type="InterPro" id="IPR026591">
    <property type="entry name" value="Sirtuin_cat_small_dom_sf"/>
</dbReference>
<evidence type="ECO:0000256" key="4">
    <source>
        <dbReference type="PROSITE-ProRule" id="PRU00236"/>
    </source>
</evidence>
<dbReference type="PANTHER" id="PTHR11085">
    <property type="entry name" value="NAD-DEPENDENT PROTEIN DEACYLASE SIRTUIN-5, MITOCHONDRIAL-RELATED"/>
    <property type="match status" value="1"/>
</dbReference>
<dbReference type="EC" id="2.3.1.286" evidence="1"/>
<dbReference type="Gene3D" id="3.30.1600.10">
    <property type="entry name" value="SIR2/SIRT2 'Small Domain"/>
    <property type="match status" value="1"/>
</dbReference>